<dbReference type="Proteomes" id="UP000663843">
    <property type="component" value="Unassembled WGS sequence"/>
</dbReference>
<sequence length="291" mass="33595">MSQFFEAPILHEGNRQQLVHITPRVERTSLMVRFAARLGLTRGNKSMMNAVEGAYSFVSGSYKPGDQVMFVTTSWWEHDLANVVLASLTPNIWRVQSLIQHVHYVDDTEQHDGTRPDDRSESHPSSGNNESPGKIPIYGVVVGVDYETRQMCEVNDELKSRFPPGVEHIVCWTLFGRERSCATRFDMTGGIVWREICITLDVGWDLRIHCTKHVIYWEERWIPKWDKVNLVWTQELNSFSGGAQDGLGWGLTKPVGMCRHELRKYHCLDRWRGDLFMLVWKSYRGVDQSHS</sequence>
<organism evidence="2 3">
    <name type="scientific">Rhizoctonia solani</name>
    <dbReference type="NCBI Taxonomy" id="456999"/>
    <lineage>
        <taxon>Eukaryota</taxon>
        <taxon>Fungi</taxon>
        <taxon>Dikarya</taxon>
        <taxon>Basidiomycota</taxon>
        <taxon>Agaricomycotina</taxon>
        <taxon>Agaricomycetes</taxon>
        <taxon>Cantharellales</taxon>
        <taxon>Ceratobasidiaceae</taxon>
        <taxon>Rhizoctonia</taxon>
    </lineage>
</organism>
<comment type="caution">
    <text evidence="2">The sequence shown here is derived from an EMBL/GenBank/DDBJ whole genome shotgun (WGS) entry which is preliminary data.</text>
</comment>
<protein>
    <submittedName>
        <fullName evidence="2">Uncharacterized protein</fullName>
    </submittedName>
</protein>
<name>A0A8H2WSX4_9AGAM</name>
<accession>A0A8H2WSX4</accession>
<evidence type="ECO:0000313" key="2">
    <source>
        <dbReference type="EMBL" id="CAE6404463.1"/>
    </source>
</evidence>
<evidence type="ECO:0000256" key="1">
    <source>
        <dbReference type="SAM" id="MobiDB-lite"/>
    </source>
</evidence>
<gene>
    <name evidence="2" type="ORF">RDB_LOCUS38590</name>
</gene>
<dbReference type="EMBL" id="CAJMWT010001480">
    <property type="protein sequence ID" value="CAE6404463.1"/>
    <property type="molecule type" value="Genomic_DNA"/>
</dbReference>
<evidence type="ECO:0000313" key="3">
    <source>
        <dbReference type="Proteomes" id="UP000663843"/>
    </source>
</evidence>
<dbReference type="AlphaFoldDB" id="A0A8H2WSX4"/>
<feature type="compositionally biased region" description="Basic and acidic residues" evidence="1">
    <location>
        <begin position="108"/>
        <end position="122"/>
    </location>
</feature>
<feature type="region of interest" description="Disordered" evidence="1">
    <location>
        <begin position="108"/>
        <end position="136"/>
    </location>
</feature>
<reference evidence="2" key="1">
    <citation type="submission" date="2021-01" db="EMBL/GenBank/DDBJ databases">
        <authorList>
            <person name="Kaushik A."/>
        </authorList>
    </citation>
    <scope>NUCLEOTIDE SEQUENCE</scope>
    <source>
        <strain evidence="2">AG2-2IIIB</strain>
    </source>
</reference>
<proteinExistence type="predicted"/>